<keyword evidence="1" id="KW-0812">Transmembrane</keyword>
<reference evidence="2 3" key="1">
    <citation type="submission" date="2018-06" db="EMBL/GenBank/DDBJ databases">
        <authorList>
            <consortium name="Pathogen Informatics"/>
            <person name="Doyle S."/>
        </authorList>
    </citation>
    <scope>NUCLEOTIDE SEQUENCE [LARGE SCALE GENOMIC DNA]</scope>
    <source>
        <strain evidence="2 3">NCTC11679</strain>
    </source>
</reference>
<accession>A0A378CDH7</accession>
<feature type="transmembrane region" description="Helical" evidence="1">
    <location>
        <begin position="72"/>
        <end position="90"/>
    </location>
</feature>
<protein>
    <recommendedName>
        <fullName evidence="4">Zinc ribbon domain-containing protein</fullName>
    </recommendedName>
</protein>
<dbReference type="Proteomes" id="UP000255239">
    <property type="component" value="Unassembled WGS sequence"/>
</dbReference>
<gene>
    <name evidence="2" type="ORF">NCTC11679_04238</name>
</gene>
<keyword evidence="1" id="KW-0472">Membrane</keyword>
<evidence type="ECO:0000313" key="2">
    <source>
        <dbReference type="EMBL" id="STV68521.1"/>
    </source>
</evidence>
<dbReference type="AlphaFoldDB" id="A0A378CDH7"/>
<evidence type="ECO:0008006" key="4">
    <source>
        <dbReference type="Google" id="ProtNLM"/>
    </source>
</evidence>
<evidence type="ECO:0000313" key="3">
    <source>
        <dbReference type="Proteomes" id="UP000255239"/>
    </source>
</evidence>
<dbReference type="EMBL" id="UGMG01000001">
    <property type="protein sequence ID" value="STV68521.1"/>
    <property type="molecule type" value="Genomic_DNA"/>
</dbReference>
<keyword evidence="1" id="KW-1133">Transmembrane helix</keyword>
<feature type="transmembrane region" description="Helical" evidence="1">
    <location>
        <begin position="143"/>
        <end position="160"/>
    </location>
</feature>
<sequence length="162" mass="17322">MSSCAFMTQRFEPYPSVSDFSDRGRGVKIIGYIAIAIGIIFAVSALFMDVTVAAGDGYRVNNLGLMSSRQNYMIFGGFVAIAGLIITLVGDKFKASATSVKCPYCAELINSEAVKCKHCGSEITPIALPEPKYNGTQIAWDRVLILIGGIVAVALLFGAMHD</sequence>
<evidence type="ECO:0000256" key="1">
    <source>
        <dbReference type="SAM" id="Phobius"/>
    </source>
</evidence>
<organism evidence="2 3">
    <name type="scientific">Klebsiella pneumoniae</name>
    <dbReference type="NCBI Taxonomy" id="573"/>
    <lineage>
        <taxon>Bacteria</taxon>
        <taxon>Pseudomonadati</taxon>
        <taxon>Pseudomonadota</taxon>
        <taxon>Gammaproteobacteria</taxon>
        <taxon>Enterobacterales</taxon>
        <taxon>Enterobacteriaceae</taxon>
        <taxon>Klebsiella/Raoultella group</taxon>
        <taxon>Klebsiella</taxon>
        <taxon>Klebsiella pneumoniae complex</taxon>
    </lineage>
</organism>
<proteinExistence type="predicted"/>
<name>A0A378CDH7_KLEPN</name>
<feature type="transmembrane region" description="Helical" evidence="1">
    <location>
        <begin position="29"/>
        <end position="52"/>
    </location>
</feature>